<dbReference type="PROSITE" id="PS00623">
    <property type="entry name" value="GMC_OXRED_1"/>
    <property type="match status" value="1"/>
</dbReference>
<dbReference type="Gene3D" id="3.50.50.60">
    <property type="entry name" value="FAD/NAD(P)-binding domain"/>
    <property type="match status" value="1"/>
</dbReference>
<dbReference type="PANTHER" id="PTHR11552">
    <property type="entry name" value="GLUCOSE-METHANOL-CHOLINE GMC OXIDOREDUCTASE"/>
    <property type="match status" value="1"/>
</dbReference>
<keyword evidence="4 5" id="KW-0274">FAD</keyword>
<dbReference type="EMBL" id="JAKGBZ010000031">
    <property type="protein sequence ID" value="MCF3947826.1"/>
    <property type="molecule type" value="Genomic_DNA"/>
</dbReference>
<dbReference type="InterPro" id="IPR000172">
    <property type="entry name" value="GMC_OxRdtase_N"/>
</dbReference>
<evidence type="ECO:0000256" key="1">
    <source>
        <dbReference type="ARBA" id="ARBA00001974"/>
    </source>
</evidence>
<dbReference type="InterPro" id="IPR007867">
    <property type="entry name" value="GMC_OxRtase_C"/>
</dbReference>
<proteinExistence type="inferred from homology"/>
<dbReference type="InterPro" id="IPR036188">
    <property type="entry name" value="FAD/NAD-bd_sf"/>
</dbReference>
<keyword evidence="9" id="KW-1185">Reference proteome</keyword>
<keyword evidence="3 5" id="KW-0285">Flavoprotein</keyword>
<dbReference type="Pfam" id="PF00732">
    <property type="entry name" value="GMC_oxred_N"/>
    <property type="match status" value="1"/>
</dbReference>
<evidence type="ECO:0000313" key="9">
    <source>
        <dbReference type="Proteomes" id="UP001521209"/>
    </source>
</evidence>
<dbReference type="PROSITE" id="PS00624">
    <property type="entry name" value="GMC_OXRED_2"/>
    <property type="match status" value="1"/>
</dbReference>
<feature type="domain" description="Glucose-methanol-choline oxidoreductase N-terminal" evidence="7">
    <location>
        <begin position="236"/>
        <end position="250"/>
    </location>
</feature>
<comment type="cofactor">
    <cofactor evidence="1">
        <name>FAD</name>
        <dbReference type="ChEBI" id="CHEBI:57692"/>
    </cofactor>
</comment>
<organism evidence="8 9">
    <name type="scientific">Acidiphilium iwatense</name>
    <dbReference type="NCBI Taxonomy" id="768198"/>
    <lineage>
        <taxon>Bacteria</taxon>
        <taxon>Pseudomonadati</taxon>
        <taxon>Pseudomonadota</taxon>
        <taxon>Alphaproteobacteria</taxon>
        <taxon>Acetobacterales</taxon>
        <taxon>Acidocellaceae</taxon>
        <taxon>Acidiphilium</taxon>
    </lineage>
</organism>
<protein>
    <submittedName>
        <fullName evidence="8">GMC family oxidoreductase N-terminal domain-containing protein</fullName>
    </submittedName>
</protein>
<dbReference type="Pfam" id="PF05199">
    <property type="entry name" value="GMC_oxred_C"/>
    <property type="match status" value="1"/>
</dbReference>
<dbReference type="Proteomes" id="UP001521209">
    <property type="component" value="Unassembled WGS sequence"/>
</dbReference>
<reference evidence="8 9" key="1">
    <citation type="submission" date="2022-01" db="EMBL/GenBank/DDBJ databases">
        <authorList>
            <person name="Won M."/>
            <person name="Kim S.-J."/>
            <person name="Kwon S.-W."/>
        </authorList>
    </citation>
    <scope>NUCLEOTIDE SEQUENCE [LARGE SCALE GENOMIC DNA]</scope>
    <source>
        <strain evidence="8 9">KCTC 23505</strain>
    </source>
</reference>
<dbReference type="RefSeq" id="WP_235705120.1">
    <property type="nucleotide sequence ID" value="NZ_JAKGBZ010000031.1"/>
</dbReference>
<name>A0ABS9DYJ4_9PROT</name>
<evidence type="ECO:0000313" key="8">
    <source>
        <dbReference type="EMBL" id="MCF3947826.1"/>
    </source>
</evidence>
<accession>A0ABS9DYJ4</accession>
<sequence length="522" mass="56953">MANRLSADPNTSVCLLEAGKPDNSLLIDTPLGVAGLLKFKTYNWYYYTESQERLNGRKLYWPRGKTLGGSSSINAMVYIRGNPRDYDEWESLGAPGWGWDQMFPMFKQLERNERGASAFHGGSGEMNVTDLSDPNPLTAAFIKAGVEAGLTANGDFNGADQAGIGLFQVTQRGGKRFSTARAFLDPIRTRANLTIRTGAHVTQVLFEGKRATGVEVRMPDGIQRLAARREVVLCGGAINSPQLLLLSGIGPRAELARHGIPLVHELPGIGQNLQDHLDVTVITKDQTGNSIGFAANTLPRALKAFFEYRKSGTGMFQSNAAEAGGFVCLTPESERPEIQFHFLPSLLRDHGRKRTWGHGMTLHCCQLRPRSRGHIGLKSADPFVDPLIEPNYLSHDDDVQELLAGLKLGRRIMSAPSMRAITGGVEFDPGPKRQSDAELIDFIRETAETIYHPVGTCKMGQDDMAVVDNRLRVHGVTGLRIADALIMPRVITGNTNAPTMVIGEKAARDIVADRNAPAAEMA</sequence>
<dbReference type="Gene3D" id="3.30.560.10">
    <property type="entry name" value="Glucose Oxidase, domain 3"/>
    <property type="match status" value="1"/>
</dbReference>
<evidence type="ECO:0000259" key="7">
    <source>
        <dbReference type="PROSITE" id="PS00624"/>
    </source>
</evidence>
<dbReference type="InterPro" id="IPR012132">
    <property type="entry name" value="GMC_OxRdtase"/>
</dbReference>
<dbReference type="SUPFAM" id="SSF54373">
    <property type="entry name" value="FAD-linked reductases, C-terminal domain"/>
    <property type="match status" value="1"/>
</dbReference>
<comment type="caution">
    <text evidence="8">The sequence shown here is derived from an EMBL/GenBank/DDBJ whole genome shotgun (WGS) entry which is preliminary data.</text>
</comment>
<dbReference type="SUPFAM" id="SSF51905">
    <property type="entry name" value="FAD/NAD(P)-binding domain"/>
    <property type="match status" value="1"/>
</dbReference>
<feature type="domain" description="Glucose-methanol-choline oxidoreductase N-terminal" evidence="6">
    <location>
        <begin position="64"/>
        <end position="87"/>
    </location>
</feature>
<evidence type="ECO:0000259" key="6">
    <source>
        <dbReference type="PROSITE" id="PS00623"/>
    </source>
</evidence>
<dbReference type="PANTHER" id="PTHR11552:SF147">
    <property type="entry name" value="CHOLINE DEHYDROGENASE, MITOCHONDRIAL"/>
    <property type="match status" value="1"/>
</dbReference>
<evidence type="ECO:0000256" key="2">
    <source>
        <dbReference type="ARBA" id="ARBA00010790"/>
    </source>
</evidence>
<comment type="similarity">
    <text evidence="2 5">Belongs to the GMC oxidoreductase family.</text>
</comment>
<gene>
    <name evidence="8" type="ORF">L2A60_14190</name>
</gene>
<dbReference type="PIRSF" id="PIRSF000137">
    <property type="entry name" value="Alcohol_oxidase"/>
    <property type="match status" value="1"/>
</dbReference>
<evidence type="ECO:0000256" key="3">
    <source>
        <dbReference type="ARBA" id="ARBA00022630"/>
    </source>
</evidence>
<evidence type="ECO:0000256" key="4">
    <source>
        <dbReference type="ARBA" id="ARBA00022827"/>
    </source>
</evidence>
<evidence type="ECO:0000256" key="5">
    <source>
        <dbReference type="RuleBase" id="RU003968"/>
    </source>
</evidence>